<accession>A0A9D4BJ20</accession>
<evidence type="ECO:0000313" key="2">
    <source>
        <dbReference type="EMBL" id="KAH3705165.1"/>
    </source>
</evidence>
<reference evidence="2" key="1">
    <citation type="journal article" date="2019" name="bioRxiv">
        <title>The Genome of the Zebra Mussel, Dreissena polymorpha: A Resource for Invasive Species Research.</title>
        <authorList>
            <person name="McCartney M.A."/>
            <person name="Auch B."/>
            <person name="Kono T."/>
            <person name="Mallez S."/>
            <person name="Zhang Y."/>
            <person name="Obille A."/>
            <person name="Becker A."/>
            <person name="Abrahante J.E."/>
            <person name="Garbe J."/>
            <person name="Badalamenti J.P."/>
            <person name="Herman A."/>
            <person name="Mangelson H."/>
            <person name="Liachko I."/>
            <person name="Sullivan S."/>
            <person name="Sone E.D."/>
            <person name="Koren S."/>
            <person name="Silverstein K.A.T."/>
            <person name="Beckman K.B."/>
            <person name="Gohl D.M."/>
        </authorList>
    </citation>
    <scope>NUCLEOTIDE SEQUENCE</scope>
    <source>
        <strain evidence="2">Duluth1</strain>
        <tissue evidence="2">Whole animal</tissue>
    </source>
</reference>
<keyword evidence="3" id="KW-1185">Reference proteome</keyword>
<keyword evidence="1" id="KW-0472">Membrane</keyword>
<proteinExistence type="predicted"/>
<dbReference type="OrthoDB" id="5586934at2759"/>
<dbReference type="PANTHER" id="PTHR33802:SF1">
    <property type="entry name" value="XK-RELATED PROTEIN"/>
    <property type="match status" value="1"/>
</dbReference>
<evidence type="ECO:0000313" key="3">
    <source>
        <dbReference type="Proteomes" id="UP000828390"/>
    </source>
</evidence>
<feature type="transmembrane region" description="Helical" evidence="1">
    <location>
        <begin position="21"/>
        <end position="43"/>
    </location>
</feature>
<feature type="transmembrane region" description="Helical" evidence="1">
    <location>
        <begin position="190"/>
        <end position="209"/>
    </location>
</feature>
<organism evidence="2 3">
    <name type="scientific">Dreissena polymorpha</name>
    <name type="common">Zebra mussel</name>
    <name type="synonym">Mytilus polymorpha</name>
    <dbReference type="NCBI Taxonomy" id="45954"/>
    <lineage>
        <taxon>Eukaryota</taxon>
        <taxon>Metazoa</taxon>
        <taxon>Spiralia</taxon>
        <taxon>Lophotrochozoa</taxon>
        <taxon>Mollusca</taxon>
        <taxon>Bivalvia</taxon>
        <taxon>Autobranchia</taxon>
        <taxon>Heteroconchia</taxon>
        <taxon>Euheterodonta</taxon>
        <taxon>Imparidentia</taxon>
        <taxon>Neoheterodontei</taxon>
        <taxon>Myida</taxon>
        <taxon>Dreissenoidea</taxon>
        <taxon>Dreissenidae</taxon>
        <taxon>Dreissena</taxon>
    </lineage>
</organism>
<feature type="transmembrane region" description="Helical" evidence="1">
    <location>
        <begin position="141"/>
        <end position="160"/>
    </location>
</feature>
<keyword evidence="1" id="KW-0812">Transmembrane</keyword>
<comment type="caution">
    <text evidence="2">The sequence shown here is derived from an EMBL/GenBank/DDBJ whole genome shotgun (WGS) entry which is preliminary data.</text>
</comment>
<dbReference type="AlphaFoldDB" id="A0A9D4BJ20"/>
<feature type="transmembrane region" description="Helical" evidence="1">
    <location>
        <begin position="285"/>
        <end position="305"/>
    </location>
</feature>
<feature type="transmembrane region" description="Helical" evidence="1">
    <location>
        <begin position="75"/>
        <end position="97"/>
    </location>
</feature>
<gene>
    <name evidence="2" type="ORF">DPMN_080230</name>
</gene>
<sequence length="326" mass="36690">MKILSETDKLLKTGQMAVHSIPKILLIAATVIVFALVTAFNALGATRNGAGVFQNNTGAIANAFYLEVTPAGWTFSIWGFIYAWQAAWLLYAVVTIFRRKVGTYVYLMSVFPCQLFIFYILNNLANVGWLFAWDRMKLYVALPLIALTPITLYVSLAYSFGRLYANLDFLTRNALYVDIWLIRMLIQNGMAFYAAWVTVATYINVGLVMTYKDGSDINDTAVSQDISSTVVLVLVLVSISTWMALDLTVLDKYTRYTFSPYVTWTVAMAGVVQKNFNLDTAYRNSLFSAALLGVAATLLVCKIPYMMWRHFKHPIHPLTNDYKPTI</sequence>
<evidence type="ECO:0000256" key="1">
    <source>
        <dbReference type="SAM" id="Phobius"/>
    </source>
</evidence>
<keyword evidence="1" id="KW-1133">Transmembrane helix</keyword>
<protein>
    <submittedName>
        <fullName evidence="2">Uncharacterized protein</fullName>
    </submittedName>
</protein>
<name>A0A9D4BJ20_DREPO</name>
<dbReference type="Proteomes" id="UP000828390">
    <property type="component" value="Unassembled WGS sequence"/>
</dbReference>
<dbReference type="EMBL" id="JAIWYP010000015">
    <property type="protein sequence ID" value="KAH3705165.1"/>
    <property type="molecule type" value="Genomic_DNA"/>
</dbReference>
<reference evidence="2" key="2">
    <citation type="submission" date="2020-11" db="EMBL/GenBank/DDBJ databases">
        <authorList>
            <person name="McCartney M.A."/>
            <person name="Auch B."/>
            <person name="Kono T."/>
            <person name="Mallez S."/>
            <person name="Becker A."/>
            <person name="Gohl D.M."/>
            <person name="Silverstein K.A.T."/>
            <person name="Koren S."/>
            <person name="Bechman K.B."/>
            <person name="Herman A."/>
            <person name="Abrahante J.E."/>
            <person name="Garbe J."/>
        </authorList>
    </citation>
    <scope>NUCLEOTIDE SEQUENCE</scope>
    <source>
        <strain evidence="2">Duluth1</strain>
        <tissue evidence="2">Whole animal</tissue>
    </source>
</reference>
<feature type="transmembrane region" description="Helical" evidence="1">
    <location>
        <begin position="229"/>
        <end position="249"/>
    </location>
</feature>
<dbReference type="PANTHER" id="PTHR33802">
    <property type="entry name" value="SI:CH211-161H7.5-RELATED"/>
    <property type="match status" value="1"/>
</dbReference>
<feature type="transmembrane region" description="Helical" evidence="1">
    <location>
        <begin position="104"/>
        <end position="121"/>
    </location>
</feature>